<dbReference type="KEGG" id="sbae:DSM104329_01309"/>
<dbReference type="Proteomes" id="UP001162834">
    <property type="component" value="Chromosome"/>
</dbReference>
<evidence type="ECO:0000313" key="1">
    <source>
        <dbReference type="EMBL" id="UGS34927.1"/>
    </source>
</evidence>
<keyword evidence="2" id="KW-1185">Reference proteome</keyword>
<protein>
    <submittedName>
        <fullName evidence="1">Uncharacterized protein</fullName>
    </submittedName>
</protein>
<dbReference type="AlphaFoldDB" id="A0A9E6XW64"/>
<dbReference type="EMBL" id="CP087164">
    <property type="protein sequence ID" value="UGS34927.1"/>
    <property type="molecule type" value="Genomic_DNA"/>
</dbReference>
<sequence>MRVGLFAAPELPARIAVDLAEQLPELLDRQHDGSWLVALADEPLLARRESVEAILDAGCQARSAEGWDVAICLTDVPAA</sequence>
<name>A0A9E6XW64_9ACTN</name>
<proteinExistence type="predicted"/>
<gene>
    <name evidence="1" type="ORF">DSM104329_01309</name>
</gene>
<accession>A0A9E6XW64</accession>
<organism evidence="1 2">
    <name type="scientific">Capillimicrobium parvum</name>
    <dbReference type="NCBI Taxonomy" id="2884022"/>
    <lineage>
        <taxon>Bacteria</taxon>
        <taxon>Bacillati</taxon>
        <taxon>Actinomycetota</taxon>
        <taxon>Thermoleophilia</taxon>
        <taxon>Solirubrobacterales</taxon>
        <taxon>Capillimicrobiaceae</taxon>
        <taxon>Capillimicrobium</taxon>
    </lineage>
</organism>
<reference evidence="1" key="1">
    <citation type="journal article" date="2022" name="Int. J. Syst. Evol. Microbiol.">
        <title>Pseudomonas aegrilactucae sp. nov. and Pseudomonas morbosilactucae sp. nov., pathogens causing bacterial rot of lettuce in Japan.</title>
        <authorList>
            <person name="Sawada H."/>
            <person name="Fujikawa T."/>
            <person name="Satou M."/>
        </authorList>
    </citation>
    <scope>NUCLEOTIDE SEQUENCE</scope>
    <source>
        <strain evidence="1">0166_1</strain>
    </source>
</reference>
<evidence type="ECO:0000313" key="2">
    <source>
        <dbReference type="Proteomes" id="UP001162834"/>
    </source>
</evidence>